<dbReference type="EMBL" id="LBSA01000003">
    <property type="protein sequence ID" value="KKQ10529.1"/>
    <property type="molecule type" value="Genomic_DNA"/>
</dbReference>
<protein>
    <submittedName>
        <fullName evidence="2">Acyl carrier protein</fullName>
    </submittedName>
</protein>
<dbReference type="Pfam" id="PF00550">
    <property type="entry name" value="PP-binding"/>
    <property type="match status" value="1"/>
</dbReference>
<dbReference type="InterPro" id="IPR009081">
    <property type="entry name" value="PP-bd_ACP"/>
</dbReference>
<dbReference type="InterPro" id="IPR036736">
    <property type="entry name" value="ACP-like_sf"/>
</dbReference>
<dbReference type="SUPFAM" id="SSF47336">
    <property type="entry name" value="ACP-like"/>
    <property type="match status" value="1"/>
</dbReference>
<organism evidence="2 3">
    <name type="scientific">Candidatus Daviesbacteria bacterium GW2011_GWB1_36_5</name>
    <dbReference type="NCBI Taxonomy" id="1618426"/>
    <lineage>
        <taxon>Bacteria</taxon>
        <taxon>Candidatus Daviesiibacteriota</taxon>
    </lineage>
</organism>
<evidence type="ECO:0000313" key="3">
    <source>
        <dbReference type="Proteomes" id="UP000034492"/>
    </source>
</evidence>
<evidence type="ECO:0000259" key="1">
    <source>
        <dbReference type="PROSITE" id="PS50075"/>
    </source>
</evidence>
<name>A0A0G0HEI3_9BACT</name>
<proteinExistence type="predicted"/>
<dbReference type="Gene3D" id="1.10.1200.10">
    <property type="entry name" value="ACP-like"/>
    <property type="match status" value="1"/>
</dbReference>
<evidence type="ECO:0000313" key="2">
    <source>
        <dbReference type="EMBL" id="KKQ10529.1"/>
    </source>
</evidence>
<comment type="caution">
    <text evidence="2">The sequence shown here is derived from an EMBL/GenBank/DDBJ whole genome shotgun (WGS) entry which is preliminary data.</text>
</comment>
<gene>
    <name evidence="2" type="ORF">US19_C0003G0024</name>
</gene>
<feature type="domain" description="Carrier" evidence="1">
    <location>
        <begin position="1"/>
        <end position="74"/>
    </location>
</feature>
<reference evidence="2 3" key="1">
    <citation type="journal article" date="2015" name="Nature">
        <title>rRNA introns, odd ribosomes, and small enigmatic genomes across a large radiation of phyla.</title>
        <authorList>
            <person name="Brown C.T."/>
            <person name="Hug L.A."/>
            <person name="Thomas B.C."/>
            <person name="Sharon I."/>
            <person name="Castelle C.J."/>
            <person name="Singh A."/>
            <person name="Wilkins M.J."/>
            <person name="Williams K.H."/>
            <person name="Banfield J.F."/>
        </authorList>
    </citation>
    <scope>NUCLEOTIDE SEQUENCE [LARGE SCALE GENOMIC DNA]</scope>
</reference>
<dbReference type="PROSITE" id="PS50075">
    <property type="entry name" value="CARRIER"/>
    <property type="match status" value="1"/>
</dbReference>
<sequence length="77" mass="8425">MQQQIIAEIAKHLAVTPADIDPNATMSEDLGLGPVEIADLLSYLSSKFNVTFDQSEVENLETVHDLIVAIEDLSLDE</sequence>
<dbReference type="Proteomes" id="UP000034492">
    <property type="component" value="Unassembled WGS sequence"/>
</dbReference>
<accession>A0A0G0HEI3</accession>
<dbReference type="AlphaFoldDB" id="A0A0G0HEI3"/>